<evidence type="ECO:0000259" key="21">
    <source>
        <dbReference type="PROSITE" id="PS50112"/>
    </source>
</evidence>
<dbReference type="SMART" id="SM00387">
    <property type="entry name" value="HATPase_c"/>
    <property type="match status" value="1"/>
</dbReference>
<dbReference type="Gene3D" id="3.30.450.20">
    <property type="entry name" value="PAS domain"/>
    <property type="match status" value="1"/>
</dbReference>
<dbReference type="Gene3D" id="3.40.50.2300">
    <property type="match status" value="1"/>
</dbReference>
<dbReference type="PANTHER" id="PTHR43047">
    <property type="entry name" value="TWO-COMPONENT HISTIDINE PROTEIN KINASE"/>
    <property type="match status" value="1"/>
</dbReference>
<keyword evidence="4" id="KW-1003">Cell membrane</keyword>
<evidence type="ECO:0000256" key="16">
    <source>
        <dbReference type="PROSITE-ProRule" id="PRU00110"/>
    </source>
</evidence>
<dbReference type="InterPro" id="IPR036890">
    <property type="entry name" value="HATPase_C_sf"/>
</dbReference>
<evidence type="ECO:0000256" key="6">
    <source>
        <dbReference type="ARBA" id="ARBA00022553"/>
    </source>
</evidence>
<feature type="domain" description="PAS" evidence="21">
    <location>
        <begin position="578"/>
        <end position="626"/>
    </location>
</feature>
<keyword evidence="8 18" id="KW-0812">Transmembrane</keyword>
<dbReference type="Pfam" id="PF01627">
    <property type="entry name" value="Hpt"/>
    <property type="match status" value="1"/>
</dbReference>
<evidence type="ECO:0000256" key="2">
    <source>
        <dbReference type="ARBA" id="ARBA00004429"/>
    </source>
</evidence>
<evidence type="ECO:0000256" key="14">
    <source>
        <dbReference type="ARBA" id="ARBA00023012"/>
    </source>
</evidence>
<comment type="subcellular location">
    <subcellularLocation>
        <location evidence="2">Cell inner membrane</location>
        <topology evidence="2">Multi-pass membrane protein</topology>
    </subcellularLocation>
</comment>
<dbReference type="SUPFAM" id="SSF47384">
    <property type="entry name" value="Homodimeric domain of signal transducing histidine kinase"/>
    <property type="match status" value="1"/>
</dbReference>
<feature type="transmembrane region" description="Helical" evidence="18">
    <location>
        <begin position="539"/>
        <end position="560"/>
    </location>
</feature>
<feature type="domain" description="Response regulatory" evidence="20">
    <location>
        <begin position="968"/>
        <end position="1087"/>
    </location>
</feature>
<dbReference type="Gene3D" id="3.30.565.10">
    <property type="entry name" value="Histidine kinase-like ATPase, C-terminal domain"/>
    <property type="match status" value="1"/>
</dbReference>
<dbReference type="Pfam" id="PF00497">
    <property type="entry name" value="SBP_bac_3"/>
    <property type="match status" value="2"/>
</dbReference>
<dbReference type="InterPro" id="IPR011006">
    <property type="entry name" value="CheY-like_superfamily"/>
</dbReference>
<dbReference type="InterPro" id="IPR013767">
    <property type="entry name" value="PAS_fold"/>
</dbReference>
<dbReference type="InterPro" id="IPR000700">
    <property type="entry name" value="PAS-assoc_C"/>
</dbReference>
<proteinExistence type="predicted"/>
<dbReference type="AlphaFoldDB" id="A0AAX3FVI3"/>
<dbReference type="PRINTS" id="PR00344">
    <property type="entry name" value="BCTRLSENSOR"/>
</dbReference>
<evidence type="ECO:0000259" key="19">
    <source>
        <dbReference type="PROSITE" id="PS50109"/>
    </source>
</evidence>
<dbReference type="SUPFAM" id="SSF53850">
    <property type="entry name" value="Periplasmic binding protein-like II"/>
    <property type="match status" value="2"/>
</dbReference>
<dbReference type="InterPro" id="IPR008207">
    <property type="entry name" value="Sig_transdc_His_kin_Hpt_dom"/>
</dbReference>
<dbReference type="SUPFAM" id="SSF47226">
    <property type="entry name" value="Histidine-containing phosphotransfer domain, HPT domain"/>
    <property type="match status" value="1"/>
</dbReference>
<dbReference type="CDD" id="cd00082">
    <property type="entry name" value="HisKA"/>
    <property type="match status" value="1"/>
</dbReference>
<dbReference type="SMART" id="SM00388">
    <property type="entry name" value="HisKA"/>
    <property type="match status" value="1"/>
</dbReference>
<keyword evidence="10" id="KW-0547">Nucleotide-binding</keyword>
<accession>A0AAX3FVI3</accession>
<keyword evidence="11 24" id="KW-0418">Kinase</keyword>
<evidence type="ECO:0000256" key="12">
    <source>
        <dbReference type="ARBA" id="ARBA00022840"/>
    </source>
</evidence>
<dbReference type="Gene3D" id="1.20.120.160">
    <property type="entry name" value="HPT domain"/>
    <property type="match status" value="1"/>
</dbReference>
<dbReference type="Gene3D" id="1.10.287.130">
    <property type="match status" value="1"/>
</dbReference>
<dbReference type="InterPro" id="IPR035965">
    <property type="entry name" value="PAS-like_dom_sf"/>
</dbReference>
<dbReference type="FunFam" id="3.30.565.10:FF:000010">
    <property type="entry name" value="Sensor histidine kinase RcsC"/>
    <property type="match status" value="1"/>
</dbReference>
<evidence type="ECO:0000259" key="20">
    <source>
        <dbReference type="PROSITE" id="PS50110"/>
    </source>
</evidence>
<dbReference type="PROSITE" id="PS50109">
    <property type="entry name" value="HIS_KIN"/>
    <property type="match status" value="1"/>
</dbReference>
<keyword evidence="15 18" id="KW-0472">Membrane</keyword>
<dbReference type="SUPFAM" id="SSF52172">
    <property type="entry name" value="CheY-like"/>
    <property type="match status" value="1"/>
</dbReference>
<dbReference type="InterPro" id="IPR005467">
    <property type="entry name" value="His_kinase_dom"/>
</dbReference>
<keyword evidence="9" id="KW-0732">Signal</keyword>
<evidence type="ECO:0000256" key="15">
    <source>
        <dbReference type="ARBA" id="ARBA00023136"/>
    </source>
</evidence>
<dbReference type="SMART" id="SM00062">
    <property type="entry name" value="PBPb"/>
    <property type="match status" value="2"/>
</dbReference>
<dbReference type="SUPFAM" id="SSF55785">
    <property type="entry name" value="PYP-like sensor domain (PAS domain)"/>
    <property type="match status" value="1"/>
</dbReference>
<protein>
    <recommendedName>
        <fullName evidence="3">histidine kinase</fullName>
        <ecNumber evidence="3">2.7.13.3</ecNumber>
    </recommendedName>
</protein>
<keyword evidence="12" id="KW-0067">ATP-binding</keyword>
<evidence type="ECO:0000256" key="18">
    <source>
        <dbReference type="SAM" id="Phobius"/>
    </source>
</evidence>
<feature type="domain" description="HPt" evidence="23">
    <location>
        <begin position="1118"/>
        <end position="1211"/>
    </location>
</feature>
<dbReference type="PANTHER" id="PTHR43047:SF72">
    <property type="entry name" value="OSMOSENSING HISTIDINE PROTEIN KINASE SLN1"/>
    <property type="match status" value="1"/>
</dbReference>
<dbReference type="PROSITE" id="PS50112">
    <property type="entry name" value="PAS"/>
    <property type="match status" value="1"/>
</dbReference>
<dbReference type="EMBL" id="LR134334">
    <property type="protein sequence ID" value="VEF74502.1"/>
    <property type="molecule type" value="Genomic_DNA"/>
</dbReference>
<keyword evidence="6 17" id="KW-0597">Phosphoprotein</keyword>
<evidence type="ECO:0000256" key="8">
    <source>
        <dbReference type="ARBA" id="ARBA00022692"/>
    </source>
</evidence>
<dbReference type="Pfam" id="PF00512">
    <property type="entry name" value="HisKA"/>
    <property type="match status" value="1"/>
</dbReference>
<keyword evidence="13 18" id="KW-1133">Transmembrane helix</keyword>
<evidence type="ECO:0000256" key="11">
    <source>
        <dbReference type="ARBA" id="ARBA00022777"/>
    </source>
</evidence>
<dbReference type="InterPro" id="IPR049871">
    <property type="entry name" value="BvgS-like_periplasmic2"/>
</dbReference>
<keyword evidence="14" id="KW-0902">Two-component regulatory system</keyword>
<comment type="catalytic activity">
    <reaction evidence="1">
        <text>ATP + protein L-histidine = ADP + protein N-phospho-L-histidine.</text>
        <dbReference type="EC" id="2.7.13.3"/>
    </reaction>
</comment>
<dbReference type="GO" id="GO:0005524">
    <property type="term" value="F:ATP binding"/>
    <property type="evidence" value="ECO:0007669"/>
    <property type="project" value="UniProtKB-KW"/>
</dbReference>
<dbReference type="CDD" id="cd16922">
    <property type="entry name" value="HATPase_EvgS-ArcB-TorS-like"/>
    <property type="match status" value="1"/>
</dbReference>
<dbReference type="SUPFAM" id="SSF55874">
    <property type="entry name" value="ATPase domain of HSP90 chaperone/DNA topoisomerase II/histidine kinase"/>
    <property type="match status" value="1"/>
</dbReference>
<dbReference type="InterPro" id="IPR049870">
    <property type="entry name" value="BvgS-like_periplasmic1"/>
</dbReference>
<keyword evidence="7 24" id="KW-0808">Transferase</keyword>
<feature type="modified residue" description="Phosphohistidine" evidence="16">
    <location>
        <position position="1157"/>
    </location>
</feature>
<dbReference type="InterPro" id="IPR003594">
    <property type="entry name" value="HATPase_dom"/>
</dbReference>
<dbReference type="PROSITE" id="PS50113">
    <property type="entry name" value="PAC"/>
    <property type="match status" value="1"/>
</dbReference>
<organism evidence="24 25">
    <name type="scientific">Pseudomonas chlororaphis</name>
    <dbReference type="NCBI Taxonomy" id="587753"/>
    <lineage>
        <taxon>Bacteria</taxon>
        <taxon>Pseudomonadati</taxon>
        <taxon>Pseudomonadota</taxon>
        <taxon>Gammaproteobacteria</taxon>
        <taxon>Pseudomonadales</taxon>
        <taxon>Pseudomonadaceae</taxon>
        <taxon>Pseudomonas</taxon>
    </lineage>
</organism>
<dbReference type="InterPro" id="IPR004358">
    <property type="entry name" value="Sig_transdc_His_kin-like_C"/>
</dbReference>
<dbReference type="GO" id="GO:0009927">
    <property type="term" value="F:histidine phosphotransfer kinase activity"/>
    <property type="evidence" value="ECO:0007669"/>
    <property type="project" value="TreeGrafter"/>
</dbReference>
<dbReference type="GO" id="GO:0000155">
    <property type="term" value="F:phosphorelay sensor kinase activity"/>
    <property type="evidence" value="ECO:0007669"/>
    <property type="project" value="InterPro"/>
</dbReference>
<dbReference type="PROSITE" id="PS50110">
    <property type="entry name" value="RESPONSE_REGULATORY"/>
    <property type="match status" value="1"/>
</dbReference>
<dbReference type="InterPro" id="IPR000014">
    <property type="entry name" value="PAS"/>
</dbReference>
<keyword evidence="5" id="KW-0997">Cell inner membrane</keyword>
<dbReference type="InterPro" id="IPR036641">
    <property type="entry name" value="HPT_dom_sf"/>
</dbReference>
<evidence type="ECO:0000256" key="4">
    <source>
        <dbReference type="ARBA" id="ARBA00022475"/>
    </source>
</evidence>
<dbReference type="RefSeq" id="WP_124325544.1">
    <property type="nucleotide sequence ID" value="NZ_CP118137.1"/>
</dbReference>
<evidence type="ECO:0000256" key="10">
    <source>
        <dbReference type="ARBA" id="ARBA00022741"/>
    </source>
</evidence>
<reference evidence="24 25" key="1">
    <citation type="submission" date="2018-12" db="EMBL/GenBank/DDBJ databases">
        <authorList>
            <consortium name="Pathogen Informatics"/>
        </authorList>
    </citation>
    <scope>NUCLEOTIDE SEQUENCE [LARGE SCALE GENOMIC DNA]</scope>
    <source>
        <strain evidence="24 25">NCTC7357</strain>
    </source>
</reference>
<evidence type="ECO:0000256" key="1">
    <source>
        <dbReference type="ARBA" id="ARBA00000085"/>
    </source>
</evidence>
<name>A0AAX3FVI3_9PSED</name>
<evidence type="ECO:0000256" key="17">
    <source>
        <dbReference type="PROSITE-ProRule" id="PRU00169"/>
    </source>
</evidence>
<dbReference type="Proteomes" id="UP000277437">
    <property type="component" value="Chromosome"/>
</dbReference>
<dbReference type="CDD" id="cd00130">
    <property type="entry name" value="PAS"/>
    <property type="match status" value="1"/>
</dbReference>
<evidence type="ECO:0000256" key="3">
    <source>
        <dbReference type="ARBA" id="ARBA00012438"/>
    </source>
</evidence>
<dbReference type="CDD" id="cd17546">
    <property type="entry name" value="REC_hyHK_CKI1_RcsC-like"/>
    <property type="match status" value="1"/>
</dbReference>
<dbReference type="PROSITE" id="PS50894">
    <property type="entry name" value="HPT"/>
    <property type="match status" value="1"/>
</dbReference>
<evidence type="ECO:0000256" key="13">
    <source>
        <dbReference type="ARBA" id="ARBA00022989"/>
    </source>
</evidence>
<dbReference type="InterPro" id="IPR001789">
    <property type="entry name" value="Sig_transdc_resp-reg_receiver"/>
</dbReference>
<dbReference type="InterPro" id="IPR036097">
    <property type="entry name" value="HisK_dim/P_sf"/>
</dbReference>
<evidence type="ECO:0000259" key="22">
    <source>
        <dbReference type="PROSITE" id="PS50113"/>
    </source>
</evidence>
<evidence type="ECO:0000259" key="23">
    <source>
        <dbReference type="PROSITE" id="PS50894"/>
    </source>
</evidence>
<dbReference type="CDD" id="cd13707">
    <property type="entry name" value="PBP2_BvgS_D2"/>
    <property type="match status" value="1"/>
</dbReference>
<dbReference type="SMART" id="SM00448">
    <property type="entry name" value="REC"/>
    <property type="match status" value="1"/>
</dbReference>
<sequence length="1218" mass="135404">MKKKLYRSLFHLLLLGYLNVATVLTAEAHNLKLFGRSSGASYSIDLNKSDWRWLSDKGKLRLGITATDYAPFNILVSKQYYEGLTADYAKLIADIVHADIEIQRFASQSEALDALKREEIDFLGSISGFENLEPELVMSTAYSELKPVLATRSNEANGLSFDLNGKTMALCTTYLPEAMVKTFYPNIKVTVYPTAVAALEAVAFGQADVYLGDAISTNFLTSRNYLNDLQLSDFSRLDARGLGFALKHDNPRLLRIINTALAAIPTSEHVTIIRRWSGGALLPQNEQLSFNLNEQRWMLQHSRLRVGALNLLPPLSFFDENGKFSGIGADILDKISRSTGLKFDVVRASNKQELFELLKRGEADLVLSANDPYARSRDVLISRPYLIAPLVLVTPEHSKNIDDLEDLTGKKLAQVPNSLAADYIKNHYPTVNITYVDSISSAAQAVAMSKVQGTLMNLMSARHLINTQYRDQLRIVAGATGSMADLLYSFAVDRDALELHSILDKALINISPEEIDEVISYWRNKAATSETTWIQYKPIIVRSLVIGGLMLLAAIIWITYLRKLVSKREQAERALSDQISLMRALFDGTPHPIYIRDRAGSMLICNTHYLKAMNVELEQVIGKTIVDAAFADQLQTQAMHEEYLQVMAEDSPRIQDKTVYTTDGRTLTIYQWLQPFKDSDGIVIGLVAGWIDVSERQHLLEQLQSAKKSSDDASRAKSAFLATMSHEIRTPMNAVIGMLELALKKANQGIVDRFAIEVAYGAAREQLDLIGDILDIARIESGRLSLAPERANVRELVEAVVRVFEGAARQKNLQLFLDFDLSCKSDVLIDPQRFKQILSNLLSDAIKFTQIGEVRLTVRALPGFDNERLALWLSVTDSGIGISEEDQAQLFSPFTQASNHNQPVRGGSGLGLVISRTLCEMMHGQLRLSSQLGKGTRIEIALDLLTLPDLPAIEVVKPKLQPQARPLKILVIDDYPANRLLLSQQLSYLGHQVSDAEDGAHGLRDWRNGHFDVIITDCNMPLMSGYDLARAVRDEEHNLNLSPCLILGFTANAQAEEKQRCVDAGMDECLFKPISLKDLSVHLNQVKTGPAPRLEPPQIMAGSEGIDLTSLEQLTRGDQNTIRNLLGDLASSNEEDMHRLTRFFFNHDLPGLSDLAHRVKGGARIIRAQHLIQCCEQVEDACSGLDSVRLLHSVEALQLAMEQMASQLEQHIGPPSEL</sequence>
<dbReference type="GO" id="GO:0006355">
    <property type="term" value="P:regulation of DNA-templated transcription"/>
    <property type="evidence" value="ECO:0007669"/>
    <property type="project" value="InterPro"/>
</dbReference>
<dbReference type="InterPro" id="IPR003661">
    <property type="entry name" value="HisK_dim/P_dom"/>
</dbReference>
<dbReference type="Gene3D" id="3.40.190.10">
    <property type="entry name" value="Periplasmic binding protein-like II"/>
    <property type="match status" value="4"/>
</dbReference>
<evidence type="ECO:0000313" key="25">
    <source>
        <dbReference type="Proteomes" id="UP000277437"/>
    </source>
</evidence>
<feature type="domain" description="Histidine kinase" evidence="19">
    <location>
        <begin position="723"/>
        <end position="946"/>
    </location>
</feature>
<evidence type="ECO:0000256" key="5">
    <source>
        <dbReference type="ARBA" id="ARBA00022519"/>
    </source>
</evidence>
<evidence type="ECO:0000313" key="24">
    <source>
        <dbReference type="EMBL" id="VEF74502.1"/>
    </source>
</evidence>
<dbReference type="EC" id="2.7.13.3" evidence="3"/>
<dbReference type="GO" id="GO:0005886">
    <property type="term" value="C:plasma membrane"/>
    <property type="evidence" value="ECO:0007669"/>
    <property type="project" value="UniProtKB-SubCell"/>
</dbReference>
<dbReference type="Pfam" id="PF00989">
    <property type="entry name" value="PAS"/>
    <property type="match status" value="1"/>
</dbReference>
<feature type="domain" description="PAC" evidence="22">
    <location>
        <begin position="653"/>
        <end position="705"/>
    </location>
</feature>
<evidence type="ECO:0000256" key="7">
    <source>
        <dbReference type="ARBA" id="ARBA00022679"/>
    </source>
</evidence>
<dbReference type="NCBIfam" id="TIGR00229">
    <property type="entry name" value="sensory_box"/>
    <property type="match status" value="1"/>
</dbReference>
<gene>
    <name evidence="24" type="primary">bvgS_6</name>
    <name evidence="24" type="ORF">NCTC7357_02806</name>
</gene>
<dbReference type="CDD" id="cd13705">
    <property type="entry name" value="PBP2_BvgS_D1"/>
    <property type="match status" value="1"/>
</dbReference>
<evidence type="ECO:0000256" key="9">
    <source>
        <dbReference type="ARBA" id="ARBA00022729"/>
    </source>
</evidence>
<dbReference type="Pfam" id="PF02518">
    <property type="entry name" value="HATPase_c"/>
    <property type="match status" value="1"/>
</dbReference>
<feature type="modified residue" description="4-aspartylphosphate" evidence="17">
    <location>
        <position position="1017"/>
    </location>
</feature>
<dbReference type="SMART" id="SM00091">
    <property type="entry name" value="PAS"/>
    <property type="match status" value="1"/>
</dbReference>
<dbReference type="Pfam" id="PF00072">
    <property type="entry name" value="Response_reg"/>
    <property type="match status" value="1"/>
</dbReference>
<dbReference type="InterPro" id="IPR001638">
    <property type="entry name" value="Solute-binding_3/MltF_N"/>
</dbReference>